<evidence type="ECO:0000256" key="2">
    <source>
        <dbReference type="ARBA" id="ARBA00022630"/>
    </source>
</evidence>
<feature type="domain" description="Reductase C-terminal" evidence="6">
    <location>
        <begin position="328"/>
        <end position="398"/>
    </location>
</feature>
<dbReference type="InterPro" id="IPR023753">
    <property type="entry name" value="FAD/NAD-binding_dom"/>
</dbReference>
<reference evidence="7 8" key="1">
    <citation type="submission" date="2016-10" db="EMBL/GenBank/DDBJ databases">
        <authorList>
            <person name="de Groot N.N."/>
        </authorList>
    </citation>
    <scope>NUCLEOTIDE SEQUENCE [LARGE SCALE GENOMIC DNA]</scope>
    <source>
        <strain evidence="7 8">LMG 24775</strain>
    </source>
</reference>
<evidence type="ECO:0000256" key="4">
    <source>
        <dbReference type="ARBA" id="ARBA00023002"/>
    </source>
</evidence>
<name>A0A1H3S4W2_9BURK</name>
<evidence type="ECO:0000313" key="7">
    <source>
        <dbReference type="EMBL" id="SDZ32904.1"/>
    </source>
</evidence>
<dbReference type="Proteomes" id="UP000183417">
    <property type="component" value="Unassembled WGS sequence"/>
</dbReference>
<dbReference type="PRINTS" id="PR00411">
    <property type="entry name" value="PNDRDTASEI"/>
</dbReference>
<dbReference type="InterPro" id="IPR028202">
    <property type="entry name" value="Reductase_C"/>
</dbReference>
<keyword evidence="2" id="KW-0285">Flavoprotein</keyword>
<dbReference type="PANTHER" id="PTHR43557:SF2">
    <property type="entry name" value="RIESKE DOMAIN-CONTAINING PROTEIN-RELATED"/>
    <property type="match status" value="1"/>
</dbReference>
<dbReference type="InterPro" id="IPR016156">
    <property type="entry name" value="FAD/NAD-linked_Rdtase_dimer_sf"/>
</dbReference>
<comment type="cofactor">
    <cofactor evidence="1">
        <name>FAD</name>
        <dbReference type="ChEBI" id="CHEBI:57692"/>
    </cofactor>
</comment>
<dbReference type="GO" id="GO:0016651">
    <property type="term" value="F:oxidoreductase activity, acting on NAD(P)H"/>
    <property type="evidence" value="ECO:0007669"/>
    <property type="project" value="TreeGrafter"/>
</dbReference>
<dbReference type="Gene3D" id="3.30.390.30">
    <property type="match status" value="1"/>
</dbReference>
<dbReference type="GO" id="GO:0051213">
    <property type="term" value="F:dioxygenase activity"/>
    <property type="evidence" value="ECO:0007669"/>
    <property type="project" value="UniProtKB-KW"/>
</dbReference>
<dbReference type="AlphaFoldDB" id="A0A1H3S4W2"/>
<proteinExistence type="predicted"/>
<accession>A0A1H3S4W2</accession>
<organism evidence="7 8">
    <name type="scientific">Delftia lacustris</name>
    <dbReference type="NCBI Taxonomy" id="558537"/>
    <lineage>
        <taxon>Bacteria</taxon>
        <taxon>Pseudomonadati</taxon>
        <taxon>Pseudomonadota</taxon>
        <taxon>Betaproteobacteria</taxon>
        <taxon>Burkholderiales</taxon>
        <taxon>Comamonadaceae</taxon>
        <taxon>Delftia</taxon>
    </lineage>
</organism>
<dbReference type="GO" id="GO:0005737">
    <property type="term" value="C:cytoplasm"/>
    <property type="evidence" value="ECO:0007669"/>
    <property type="project" value="TreeGrafter"/>
</dbReference>
<dbReference type="PANTHER" id="PTHR43557">
    <property type="entry name" value="APOPTOSIS-INDUCING FACTOR 1"/>
    <property type="match status" value="1"/>
</dbReference>
<dbReference type="EMBL" id="FNPE01000018">
    <property type="protein sequence ID" value="SDZ32904.1"/>
    <property type="molecule type" value="Genomic_DNA"/>
</dbReference>
<dbReference type="PRINTS" id="PR00368">
    <property type="entry name" value="FADPNR"/>
</dbReference>
<keyword evidence="7" id="KW-0223">Dioxygenase</keyword>
<evidence type="ECO:0000259" key="6">
    <source>
        <dbReference type="Pfam" id="PF14759"/>
    </source>
</evidence>
<protein>
    <submittedName>
        <fullName evidence="7">3-phenylpropionate/trans-cinnamate dioxygenase ferredoxin reductase subunit</fullName>
    </submittedName>
</protein>
<dbReference type="SUPFAM" id="SSF55424">
    <property type="entry name" value="FAD/NAD-linked reductases, dimerisation (C-terminal) domain"/>
    <property type="match status" value="1"/>
</dbReference>
<keyword evidence="4" id="KW-0560">Oxidoreductase</keyword>
<gene>
    <name evidence="7" type="ORF">SAMN05421547_11837</name>
</gene>
<sequence length="411" mass="43057">MNPAQHPQGHAVIIGAGHAGGTLAALLRQYGHPGPITVVGGEDLPPYLRPPLSRAWLQQAMGPDELLPRPAGASADQAIALRPGMRAMAIEPGSRQVALNDGSVLHYEHLVIATGSAPRWLVLPGDERPGITYLRTMEDAQALRGHLQTARCLAIIGGGYAGLEIASTARKLGVQVRIIEREGRLLTRSASPQMAAHLLQLHAGQGVEVHFNAAVAAIQGDSPTRITALWMADGSRLECDAVLIGVGAAPCMELAQSLGLDCADGIAVDGEGRTAMNGIYAIGDATRRPLAGYPGLHRLESVPSALEQARRAACAITGSELPAHETPWFWSDQYDTRLQIAGLPGQGDQTVLRGNPASGRFAVLHLRGGQLCAAECVNSPGEFMAARKAIAATHCADPGFPTLPSKAPLTS</sequence>
<dbReference type="RefSeq" id="WP_047218716.1">
    <property type="nucleotide sequence ID" value="NZ_CP141274.1"/>
</dbReference>
<dbReference type="SUPFAM" id="SSF51905">
    <property type="entry name" value="FAD/NAD(P)-binding domain"/>
    <property type="match status" value="1"/>
</dbReference>
<keyword evidence="3" id="KW-0274">FAD</keyword>
<evidence type="ECO:0000256" key="3">
    <source>
        <dbReference type="ARBA" id="ARBA00022827"/>
    </source>
</evidence>
<dbReference type="InterPro" id="IPR050446">
    <property type="entry name" value="FAD-oxidoreductase/Apoptosis"/>
</dbReference>
<evidence type="ECO:0000259" key="5">
    <source>
        <dbReference type="Pfam" id="PF07992"/>
    </source>
</evidence>
<dbReference type="Pfam" id="PF07992">
    <property type="entry name" value="Pyr_redox_2"/>
    <property type="match status" value="1"/>
</dbReference>
<feature type="domain" description="FAD/NAD(P)-binding" evidence="5">
    <location>
        <begin position="11"/>
        <end position="309"/>
    </location>
</feature>
<evidence type="ECO:0000313" key="8">
    <source>
        <dbReference type="Proteomes" id="UP000183417"/>
    </source>
</evidence>
<evidence type="ECO:0000256" key="1">
    <source>
        <dbReference type="ARBA" id="ARBA00001974"/>
    </source>
</evidence>
<dbReference type="Gene3D" id="3.50.50.60">
    <property type="entry name" value="FAD/NAD(P)-binding domain"/>
    <property type="match status" value="2"/>
</dbReference>
<dbReference type="GeneID" id="94694001"/>
<dbReference type="Pfam" id="PF14759">
    <property type="entry name" value="Reductase_C"/>
    <property type="match status" value="1"/>
</dbReference>
<dbReference type="InterPro" id="IPR036188">
    <property type="entry name" value="FAD/NAD-bd_sf"/>
</dbReference>